<evidence type="ECO:0000256" key="8">
    <source>
        <dbReference type="ARBA" id="ARBA00022737"/>
    </source>
</evidence>
<dbReference type="InterPro" id="IPR037682">
    <property type="entry name" value="TonB_C"/>
</dbReference>
<dbReference type="InterPro" id="IPR003538">
    <property type="entry name" value="TonB"/>
</dbReference>
<dbReference type="PRINTS" id="PR01374">
    <property type="entry name" value="TONBPROTEIN"/>
</dbReference>
<keyword evidence="13" id="KW-0735">Signal-anchor</keyword>
<reference evidence="16 17" key="1">
    <citation type="submission" date="2016-01" db="EMBL/GenBank/DDBJ databases">
        <authorList>
            <person name="Oliw E.H."/>
        </authorList>
    </citation>
    <scope>NUCLEOTIDE SEQUENCE [LARGE SCALE GENOMIC DNA]</scope>
    <source>
        <strain evidence="16 17">FRB97</strain>
    </source>
</reference>
<evidence type="ECO:0000256" key="9">
    <source>
        <dbReference type="ARBA" id="ARBA00022927"/>
    </source>
</evidence>
<keyword evidence="7" id="KW-0812">Transmembrane</keyword>
<keyword evidence="8" id="KW-0677">Repeat</keyword>
<keyword evidence="4 13" id="KW-0813">Transport</keyword>
<comment type="subunit">
    <text evidence="12">Homodimer. Forms a complex with the accessory proteins ExbB and ExbD.</text>
</comment>
<dbReference type="Gene3D" id="3.30.2420.10">
    <property type="entry name" value="TonB"/>
    <property type="match status" value="1"/>
</dbReference>
<protein>
    <recommendedName>
        <fullName evidence="3 13">Protein TonB</fullName>
    </recommendedName>
</protein>
<dbReference type="GO" id="GO:0098797">
    <property type="term" value="C:plasma membrane protein complex"/>
    <property type="evidence" value="ECO:0007669"/>
    <property type="project" value="TreeGrafter"/>
</dbReference>
<dbReference type="AlphaFoldDB" id="A0A250B3H0"/>
<organism evidence="16 17">
    <name type="scientific">Gibbsiella quercinecans</name>
    <dbReference type="NCBI Taxonomy" id="929813"/>
    <lineage>
        <taxon>Bacteria</taxon>
        <taxon>Pseudomonadati</taxon>
        <taxon>Pseudomonadota</taxon>
        <taxon>Gammaproteobacteria</taxon>
        <taxon>Enterobacterales</taxon>
        <taxon>Yersiniaceae</taxon>
        <taxon>Gibbsiella</taxon>
    </lineage>
</organism>
<keyword evidence="10" id="KW-1133">Transmembrane helix</keyword>
<feature type="region of interest" description="Disordered" evidence="14">
    <location>
        <begin position="123"/>
        <end position="156"/>
    </location>
</feature>
<feature type="domain" description="TonB C-terminal" evidence="15">
    <location>
        <begin position="153"/>
        <end position="244"/>
    </location>
</feature>
<keyword evidence="5 13" id="KW-1003">Cell membrane</keyword>
<evidence type="ECO:0000256" key="3">
    <source>
        <dbReference type="ARBA" id="ARBA00022362"/>
    </source>
</evidence>
<evidence type="ECO:0000256" key="5">
    <source>
        <dbReference type="ARBA" id="ARBA00022475"/>
    </source>
</evidence>
<dbReference type="GO" id="GO:0015031">
    <property type="term" value="P:protein transport"/>
    <property type="evidence" value="ECO:0007669"/>
    <property type="project" value="UniProtKB-UniRule"/>
</dbReference>
<keyword evidence="9 13" id="KW-0653">Protein transport</keyword>
<evidence type="ECO:0000256" key="12">
    <source>
        <dbReference type="ARBA" id="ARBA00025849"/>
    </source>
</evidence>
<accession>A0A250B3H0</accession>
<proteinExistence type="inferred from homology"/>
<keyword evidence="11" id="KW-0472">Membrane</keyword>
<name>A0A250B3H0_9GAMM</name>
<dbReference type="EMBL" id="CP014136">
    <property type="protein sequence ID" value="ATA20798.1"/>
    <property type="molecule type" value="Genomic_DNA"/>
</dbReference>
<evidence type="ECO:0000256" key="13">
    <source>
        <dbReference type="RuleBase" id="RU362123"/>
    </source>
</evidence>
<dbReference type="InterPro" id="IPR006260">
    <property type="entry name" value="TonB/TolA_C"/>
</dbReference>
<comment type="subcellular location">
    <subcellularLocation>
        <location evidence="1 13">Cell inner membrane</location>
        <topology evidence="1 13">Single-pass membrane protein</topology>
        <orientation evidence="1 13">Periplasmic side</orientation>
    </subcellularLocation>
</comment>
<dbReference type="GO" id="GO:0031992">
    <property type="term" value="F:energy transducer activity"/>
    <property type="evidence" value="ECO:0007669"/>
    <property type="project" value="InterPro"/>
</dbReference>
<gene>
    <name evidence="16" type="ORF">AWC35_16420</name>
</gene>
<evidence type="ECO:0000256" key="11">
    <source>
        <dbReference type="ARBA" id="ARBA00023136"/>
    </source>
</evidence>
<dbReference type="NCBIfam" id="TIGR01352">
    <property type="entry name" value="tonB_Cterm"/>
    <property type="match status" value="1"/>
</dbReference>
<evidence type="ECO:0000256" key="10">
    <source>
        <dbReference type="ARBA" id="ARBA00022989"/>
    </source>
</evidence>
<evidence type="ECO:0000256" key="2">
    <source>
        <dbReference type="ARBA" id="ARBA00006555"/>
    </source>
</evidence>
<evidence type="ECO:0000313" key="17">
    <source>
        <dbReference type="Proteomes" id="UP000217182"/>
    </source>
</evidence>
<evidence type="ECO:0000256" key="1">
    <source>
        <dbReference type="ARBA" id="ARBA00004383"/>
    </source>
</evidence>
<evidence type="ECO:0000256" key="4">
    <source>
        <dbReference type="ARBA" id="ARBA00022448"/>
    </source>
</evidence>
<dbReference type="GO" id="GO:0015891">
    <property type="term" value="P:siderophore transport"/>
    <property type="evidence" value="ECO:0007669"/>
    <property type="project" value="InterPro"/>
</dbReference>
<dbReference type="PANTHER" id="PTHR33446">
    <property type="entry name" value="PROTEIN TONB-RELATED"/>
    <property type="match status" value="1"/>
</dbReference>
<evidence type="ECO:0000313" key="16">
    <source>
        <dbReference type="EMBL" id="ATA20798.1"/>
    </source>
</evidence>
<dbReference type="Proteomes" id="UP000217182">
    <property type="component" value="Chromosome"/>
</dbReference>
<dbReference type="GO" id="GO:0030288">
    <property type="term" value="C:outer membrane-bounded periplasmic space"/>
    <property type="evidence" value="ECO:0007669"/>
    <property type="project" value="InterPro"/>
</dbReference>
<dbReference type="SUPFAM" id="SSF74653">
    <property type="entry name" value="TolA/TonB C-terminal domain"/>
    <property type="match status" value="1"/>
</dbReference>
<feature type="compositionally biased region" description="Basic and acidic residues" evidence="14">
    <location>
        <begin position="75"/>
        <end position="85"/>
    </location>
</feature>
<comment type="function">
    <text evidence="13">Interacts with outer membrane receptor proteins that carry out high-affinity binding and energy dependent uptake into the periplasmic space of specific substrates. It could act to transduce energy from the cytoplasmic membrane to specific energy-requiring processes in the outer membrane, resulting in the release into the periplasm of ligands bound by these outer membrane proteins.</text>
</comment>
<comment type="similarity">
    <text evidence="2 13">Belongs to the TonB family.</text>
</comment>
<evidence type="ECO:0000256" key="14">
    <source>
        <dbReference type="SAM" id="MobiDB-lite"/>
    </source>
</evidence>
<dbReference type="InterPro" id="IPR051045">
    <property type="entry name" value="TonB-dependent_transducer"/>
</dbReference>
<dbReference type="PROSITE" id="PS52015">
    <property type="entry name" value="TONB_CTD"/>
    <property type="match status" value="1"/>
</dbReference>
<evidence type="ECO:0000256" key="7">
    <source>
        <dbReference type="ARBA" id="ARBA00022692"/>
    </source>
</evidence>
<dbReference type="KEGG" id="gqu:AWC35_16420"/>
<dbReference type="PANTHER" id="PTHR33446:SF8">
    <property type="entry name" value="PROTEIN TONB"/>
    <property type="match status" value="1"/>
</dbReference>
<evidence type="ECO:0000256" key="6">
    <source>
        <dbReference type="ARBA" id="ARBA00022519"/>
    </source>
</evidence>
<dbReference type="GO" id="GO:0055085">
    <property type="term" value="P:transmembrane transport"/>
    <property type="evidence" value="ECO:0007669"/>
    <property type="project" value="InterPro"/>
</dbReference>
<keyword evidence="17" id="KW-1185">Reference proteome</keyword>
<evidence type="ECO:0000259" key="15">
    <source>
        <dbReference type="PROSITE" id="PS52015"/>
    </source>
</evidence>
<dbReference type="Pfam" id="PF03544">
    <property type="entry name" value="TonB_C"/>
    <property type="match status" value="1"/>
</dbReference>
<feature type="region of interest" description="Disordered" evidence="14">
    <location>
        <begin position="68"/>
        <end position="109"/>
    </location>
</feature>
<sequence length="245" mass="26218">MIQYAARSKQPGKELMGKAGDSLNFTLVQMQHTAPEIGQTAPTPAHTPPPIDKIALPLADKPRIIVPQKRPATPMERKPTTEPVKKTVTKAPPVQKPSPQLHSSQPPVVGHQTELLTANTSGASLHASSAVSSGRTATSPDGNNGQAKQGAGSANAQKLTALTRRVNYPSRARSLGVEGRVRVRFDVTASGTVTNIRMLSEEPAGVFAASVVKDMARWRYRAQTAMADQHVSIVFKLDGNIRLEN</sequence>
<keyword evidence="6 13" id="KW-0997">Cell inner membrane</keyword>